<feature type="region of interest" description="Disordered" evidence="8">
    <location>
        <begin position="417"/>
        <end position="444"/>
    </location>
</feature>
<dbReference type="InterPro" id="IPR000297">
    <property type="entry name" value="PPIase_PpiC"/>
</dbReference>
<feature type="domain" description="PpiC" evidence="9">
    <location>
        <begin position="200"/>
        <end position="302"/>
    </location>
</feature>
<dbReference type="InterPro" id="IPR023058">
    <property type="entry name" value="PPIase_PpiC_CS"/>
</dbReference>
<evidence type="ECO:0000259" key="9">
    <source>
        <dbReference type="PROSITE" id="PS50198"/>
    </source>
</evidence>
<keyword evidence="6 7" id="KW-0413">Isomerase</keyword>
<dbReference type="InterPro" id="IPR023034">
    <property type="entry name" value="PPIase_SurA"/>
</dbReference>
<comment type="catalytic activity">
    <reaction evidence="7">
        <text>[protein]-peptidylproline (omega=180) = [protein]-peptidylproline (omega=0)</text>
        <dbReference type="Rhea" id="RHEA:16237"/>
        <dbReference type="Rhea" id="RHEA-COMP:10747"/>
        <dbReference type="Rhea" id="RHEA-COMP:10748"/>
        <dbReference type="ChEBI" id="CHEBI:83833"/>
        <dbReference type="ChEBI" id="CHEBI:83834"/>
        <dbReference type="EC" id="5.2.1.8"/>
    </reaction>
</comment>
<evidence type="ECO:0000313" key="10">
    <source>
        <dbReference type="EMBL" id="ROO24791.1"/>
    </source>
</evidence>
<evidence type="ECO:0000256" key="5">
    <source>
        <dbReference type="ARBA" id="ARBA00023186"/>
    </source>
</evidence>
<feature type="chain" id="PRO_5019595512" description="Chaperone SurA" evidence="7">
    <location>
        <begin position="26"/>
        <end position="473"/>
    </location>
</feature>
<comment type="function">
    <text evidence="7">Chaperone involved in the correct folding and assembly of outer membrane proteins. Recognizes specific patterns of aromatic residues and the orientation of their side chains, which are found more frequently in integral outer membrane proteins. May act in both early periplasmic and late outer membrane-associated steps of protein maturation.</text>
</comment>
<dbReference type="GO" id="GO:0006457">
    <property type="term" value="P:protein folding"/>
    <property type="evidence" value="ECO:0007669"/>
    <property type="project" value="UniProtKB-UniRule"/>
</dbReference>
<evidence type="ECO:0000256" key="1">
    <source>
        <dbReference type="ARBA" id="ARBA00022729"/>
    </source>
</evidence>
<evidence type="ECO:0000256" key="2">
    <source>
        <dbReference type="ARBA" id="ARBA00022737"/>
    </source>
</evidence>
<dbReference type="Gene3D" id="1.10.4030.10">
    <property type="entry name" value="Porin chaperone SurA, peptide-binding domain"/>
    <property type="match status" value="1"/>
</dbReference>
<dbReference type="SUPFAM" id="SSF54534">
    <property type="entry name" value="FKBP-like"/>
    <property type="match status" value="2"/>
</dbReference>
<dbReference type="GO" id="GO:0050821">
    <property type="term" value="P:protein stabilization"/>
    <property type="evidence" value="ECO:0007669"/>
    <property type="project" value="InterPro"/>
</dbReference>
<dbReference type="GO" id="GO:0042277">
    <property type="term" value="F:peptide binding"/>
    <property type="evidence" value="ECO:0007669"/>
    <property type="project" value="InterPro"/>
</dbReference>
<feature type="signal peptide" evidence="7">
    <location>
        <begin position="1"/>
        <end position="25"/>
    </location>
</feature>
<sequence length="473" mass="51713" precursor="true">MRYRAKPHRTLLAACLAVAATTAGAQGGPSLDDFSLSPGLSSPSAGGGTGGAQTLDEIVAVVGDGVVLESELDNAVAQIRARAGQRVNQAPPNVLRSQVLDRIILQRLQMQRAEQRGIQVSDEEIDQGIARIARQNNMDMAQFTRAVAGDGMSMQQLREQVRNELMISKLRRQEVMSQVVVTDADVDRYLENQSLREAENRSYRLRRLLISVAPDADDAALSAARERIDRLRTRIVDEGADFASVAASQSQGEYAADGGDMGWIAGDALPEALTDVVPGLQRGEISDVFRGLDGFQIVRLEARRGGASAPAEQRVMVDEVKARHILLRPNEIRDDERTRELARQLRERLEAGADFAALARDYSDDSATASQGGDMGWVQPQRLPGASRAQLADLAAGEVSRIFQTGNGYEIVKVEDRRQRDQTREAVRAEARQALGEQKSEEEGQLWLRKLRDEAYVDIRMPGYQSTPTAGGG</sequence>
<dbReference type="RefSeq" id="WP_123592312.1">
    <property type="nucleotide sequence ID" value="NZ_AYKF01000123.1"/>
</dbReference>
<dbReference type="Pfam" id="PF09312">
    <property type="entry name" value="SurA_N"/>
    <property type="match status" value="1"/>
</dbReference>
<comment type="subcellular location">
    <subcellularLocation>
        <location evidence="7">Periplasm</location>
    </subcellularLocation>
    <text evidence="7">Is capable of associating with the outer membrane.</text>
</comment>
<comment type="caution">
    <text evidence="10">The sequence shown here is derived from an EMBL/GenBank/DDBJ whole genome shotgun (WGS) entry which is preliminary data.</text>
</comment>
<dbReference type="PANTHER" id="PTHR47637:SF1">
    <property type="entry name" value="CHAPERONE SURA"/>
    <property type="match status" value="1"/>
</dbReference>
<dbReference type="SUPFAM" id="SSF109998">
    <property type="entry name" value="Triger factor/SurA peptide-binding domain-like"/>
    <property type="match status" value="1"/>
</dbReference>
<dbReference type="EC" id="5.2.1.8" evidence="7"/>
<evidence type="ECO:0000313" key="11">
    <source>
        <dbReference type="Proteomes" id="UP000285123"/>
    </source>
</evidence>
<dbReference type="OrthoDB" id="14196at2"/>
<organism evidence="10 11">
    <name type="scientific">Salinisphaera orenii YIM 95161</name>
    <dbReference type="NCBI Taxonomy" id="1051139"/>
    <lineage>
        <taxon>Bacteria</taxon>
        <taxon>Pseudomonadati</taxon>
        <taxon>Pseudomonadota</taxon>
        <taxon>Gammaproteobacteria</taxon>
        <taxon>Salinisphaerales</taxon>
        <taxon>Salinisphaeraceae</taxon>
        <taxon>Salinisphaera</taxon>
    </lineage>
</organism>
<dbReference type="Proteomes" id="UP000285123">
    <property type="component" value="Unassembled WGS sequence"/>
</dbReference>
<dbReference type="HAMAP" id="MF_01183">
    <property type="entry name" value="Chaperone_SurA"/>
    <property type="match status" value="1"/>
</dbReference>
<accession>A0A423PGP6</accession>
<keyword evidence="1 7" id="KW-0732">Signal</keyword>
<dbReference type="Pfam" id="PF00639">
    <property type="entry name" value="Rotamase"/>
    <property type="match status" value="2"/>
</dbReference>
<reference evidence="10 11" key="1">
    <citation type="submission" date="2013-10" db="EMBL/GenBank/DDBJ databases">
        <title>Salinisphaera halophila YIM 95161 Genome Sequencing.</title>
        <authorList>
            <person name="Lai Q."/>
            <person name="Li C."/>
            <person name="Shao Z."/>
        </authorList>
    </citation>
    <scope>NUCLEOTIDE SEQUENCE [LARGE SCALE GENOMIC DNA]</scope>
    <source>
        <strain evidence="10 11">YIM 95161</strain>
    </source>
</reference>
<evidence type="ECO:0000256" key="4">
    <source>
        <dbReference type="ARBA" id="ARBA00023110"/>
    </source>
</evidence>
<keyword evidence="2 7" id="KW-0677">Repeat</keyword>
<dbReference type="PANTHER" id="PTHR47637">
    <property type="entry name" value="CHAPERONE SURA"/>
    <property type="match status" value="1"/>
</dbReference>
<feature type="domain" description="PpiC" evidence="9">
    <location>
        <begin position="317"/>
        <end position="416"/>
    </location>
</feature>
<dbReference type="InterPro" id="IPR027304">
    <property type="entry name" value="Trigger_fact/SurA_dom_sf"/>
</dbReference>
<evidence type="ECO:0000256" key="7">
    <source>
        <dbReference type="HAMAP-Rule" id="MF_01183"/>
    </source>
</evidence>
<keyword evidence="3 7" id="KW-0574">Periplasm</keyword>
<evidence type="ECO:0000256" key="6">
    <source>
        <dbReference type="ARBA" id="ARBA00023235"/>
    </source>
</evidence>
<dbReference type="Gene3D" id="3.10.50.40">
    <property type="match status" value="2"/>
</dbReference>
<dbReference type="PROSITE" id="PS01096">
    <property type="entry name" value="PPIC_PPIASE_1"/>
    <property type="match status" value="1"/>
</dbReference>
<dbReference type="InterPro" id="IPR050280">
    <property type="entry name" value="OMP_Chaperone_SurA"/>
</dbReference>
<proteinExistence type="inferred from homology"/>
<dbReference type="EMBL" id="AYKF01000123">
    <property type="protein sequence ID" value="ROO24791.1"/>
    <property type="molecule type" value="Genomic_DNA"/>
</dbReference>
<dbReference type="GO" id="GO:0043165">
    <property type="term" value="P:Gram-negative-bacterium-type cell outer membrane assembly"/>
    <property type="evidence" value="ECO:0007669"/>
    <property type="project" value="InterPro"/>
</dbReference>
<gene>
    <name evidence="7" type="primary">surA</name>
    <name evidence="10" type="ORF">SAHL_15480</name>
</gene>
<keyword evidence="4 7" id="KW-0697">Rotamase</keyword>
<name>A0A423PGP6_9GAMM</name>
<dbReference type="GO" id="GO:0003755">
    <property type="term" value="F:peptidyl-prolyl cis-trans isomerase activity"/>
    <property type="evidence" value="ECO:0007669"/>
    <property type="project" value="UniProtKB-UniRule"/>
</dbReference>
<evidence type="ECO:0000256" key="3">
    <source>
        <dbReference type="ARBA" id="ARBA00022764"/>
    </source>
</evidence>
<dbReference type="AlphaFoldDB" id="A0A423PGP6"/>
<dbReference type="GO" id="GO:0051082">
    <property type="term" value="F:unfolded protein binding"/>
    <property type="evidence" value="ECO:0007669"/>
    <property type="project" value="UniProtKB-UniRule"/>
</dbReference>
<dbReference type="InterPro" id="IPR015391">
    <property type="entry name" value="SurA_N"/>
</dbReference>
<dbReference type="InterPro" id="IPR046357">
    <property type="entry name" value="PPIase_dom_sf"/>
</dbReference>
<dbReference type="GO" id="GO:0030288">
    <property type="term" value="C:outer membrane-bounded periplasmic space"/>
    <property type="evidence" value="ECO:0007669"/>
    <property type="project" value="InterPro"/>
</dbReference>
<comment type="domain">
    <text evidence="7">The PPIase activity resides only in the second parvulin domain. The N-terminal region and the C-terminal tail are necessary and sufficient for the chaperone activity of SurA. The PPIase activity is dispensable for SurA to function as a chaperone. The N-terminal region and the C-terminal tail are also required for porin recognition.</text>
</comment>
<evidence type="ECO:0000256" key="8">
    <source>
        <dbReference type="SAM" id="MobiDB-lite"/>
    </source>
</evidence>
<dbReference type="PROSITE" id="PS50198">
    <property type="entry name" value="PPIC_PPIASE_2"/>
    <property type="match status" value="2"/>
</dbReference>
<feature type="compositionally biased region" description="Basic and acidic residues" evidence="8">
    <location>
        <begin position="417"/>
        <end position="431"/>
    </location>
</feature>
<keyword evidence="5 7" id="KW-0143">Chaperone</keyword>
<protein>
    <recommendedName>
        <fullName evidence="7">Chaperone SurA</fullName>
    </recommendedName>
    <alternativeName>
        <fullName evidence="7">Peptidyl-prolyl cis-trans isomerase SurA</fullName>
        <shortName evidence="7">PPIase SurA</shortName>
        <ecNumber evidence="7">5.2.1.8</ecNumber>
    </alternativeName>
    <alternativeName>
        <fullName evidence="7">Rotamase SurA</fullName>
    </alternativeName>
</protein>